<dbReference type="RefSeq" id="WP_145666588.1">
    <property type="nucleotide sequence ID" value="NZ_VIWO01000002.1"/>
</dbReference>
<proteinExistence type="predicted"/>
<reference evidence="1 2" key="1">
    <citation type="submission" date="2019-06" db="EMBL/GenBank/DDBJ databases">
        <title>Sorghum-associated microbial communities from plants grown in Nebraska, USA.</title>
        <authorList>
            <person name="Schachtman D."/>
        </authorList>
    </citation>
    <scope>NUCLEOTIDE SEQUENCE [LARGE SCALE GENOMIC DNA]</scope>
    <source>
        <strain evidence="1 2">1209</strain>
    </source>
</reference>
<gene>
    <name evidence="1" type="ORF">FHW36_102428</name>
</gene>
<name>A0A561PX36_9BACT</name>
<dbReference type="EMBL" id="VIWO01000002">
    <property type="protein sequence ID" value="TWF42667.1"/>
    <property type="molecule type" value="Genomic_DNA"/>
</dbReference>
<dbReference type="Proteomes" id="UP000320811">
    <property type="component" value="Unassembled WGS sequence"/>
</dbReference>
<organism evidence="1 2">
    <name type="scientific">Chitinophaga polysaccharea</name>
    <dbReference type="NCBI Taxonomy" id="1293035"/>
    <lineage>
        <taxon>Bacteria</taxon>
        <taxon>Pseudomonadati</taxon>
        <taxon>Bacteroidota</taxon>
        <taxon>Chitinophagia</taxon>
        <taxon>Chitinophagales</taxon>
        <taxon>Chitinophagaceae</taxon>
        <taxon>Chitinophaga</taxon>
    </lineage>
</organism>
<accession>A0A561PX36</accession>
<comment type="caution">
    <text evidence="1">The sequence shown here is derived from an EMBL/GenBank/DDBJ whole genome shotgun (WGS) entry which is preliminary data.</text>
</comment>
<dbReference type="AlphaFoldDB" id="A0A561PX36"/>
<sequence>MKLLLFPAVIVTLCCSCGYLGPAQENPVTRDLLSVSASDIAPRNFFDSLEAGMELTPTQMQRHIPNLASESSFAGSTVRFPSDKPYAIAILTEDDQEVCLNQYLVLIDKATLVATDSRLVRNECDIDYGRNANELSYELPNDSMLVITETAYTAADIDDDMAPGDSTITTWAFSPEGKMIKQKEIKR</sequence>
<protein>
    <submittedName>
        <fullName evidence="1">Uncharacterized protein</fullName>
    </submittedName>
</protein>
<evidence type="ECO:0000313" key="1">
    <source>
        <dbReference type="EMBL" id="TWF42667.1"/>
    </source>
</evidence>
<keyword evidence="2" id="KW-1185">Reference proteome</keyword>
<evidence type="ECO:0000313" key="2">
    <source>
        <dbReference type="Proteomes" id="UP000320811"/>
    </source>
</evidence>